<feature type="binding site" evidence="6">
    <location>
        <position position="196"/>
    </location>
    <ligand>
        <name>Zn(2+)</name>
        <dbReference type="ChEBI" id="CHEBI:29105"/>
        <note>catalytic</note>
    </ligand>
</feature>
<dbReference type="Pfam" id="PF01400">
    <property type="entry name" value="Astacin"/>
    <property type="match status" value="1"/>
</dbReference>
<dbReference type="EC" id="3.4.24.-" evidence="7"/>
<evidence type="ECO:0000313" key="10">
    <source>
        <dbReference type="Proteomes" id="UP000694904"/>
    </source>
</evidence>
<organism evidence="10 11">
    <name type="scientific">Drosophila arizonae</name>
    <name type="common">Fruit fly</name>
    <dbReference type="NCBI Taxonomy" id="7263"/>
    <lineage>
        <taxon>Eukaryota</taxon>
        <taxon>Metazoa</taxon>
        <taxon>Ecdysozoa</taxon>
        <taxon>Arthropoda</taxon>
        <taxon>Hexapoda</taxon>
        <taxon>Insecta</taxon>
        <taxon>Pterygota</taxon>
        <taxon>Neoptera</taxon>
        <taxon>Endopterygota</taxon>
        <taxon>Diptera</taxon>
        <taxon>Brachycera</taxon>
        <taxon>Muscomorpha</taxon>
        <taxon>Ephydroidea</taxon>
        <taxon>Drosophilidae</taxon>
        <taxon>Drosophila</taxon>
    </lineage>
</organism>
<dbReference type="PANTHER" id="PTHR10127:SF780">
    <property type="entry name" value="METALLOENDOPEPTIDASE"/>
    <property type="match status" value="1"/>
</dbReference>
<reference evidence="10" key="1">
    <citation type="journal article" date="1997" name="Nucleic Acids Res.">
        <title>tRNAscan-SE: a program for improved detection of transfer RNA genes in genomic sequence.</title>
        <authorList>
            <person name="Lowe T.M."/>
            <person name="Eddy S.R."/>
        </authorList>
    </citation>
    <scope>NUCLEOTIDE SEQUENCE [LARGE SCALE GENOMIC DNA]</scope>
</reference>
<dbReference type="PROSITE" id="PS51864">
    <property type="entry name" value="ASTACIN"/>
    <property type="match status" value="1"/>
</dbReference>
<reference evidence="11" key="3">
    <citation type="submission" date="2025-08" db="UniProtKB">
        <authorList>
            <consortium name="RefSeq"/>
        </authorList>
    </citation>
    <scope>IDENTIFICATION</scope>
    <source>
        <tissue evidence="11">Whole organism</tissue>
    </source>
</reference>
<dbReference type="Gene3D" id="3.40.390.10">
    <property type="entry name" value="Collagenase (Catalytic Domain)"/>
    <property type="match status" value="1"/>
</dbReference>
<keyword evidence="1 6" id="KW-0645">Protease</keyword>
<feature type="active site" evidence="6">
    <location>
        <position position="187"/>
    </location>
</feature>
<dbReference type="SUPFAM" id="SSF55486">
    <property type="entry name" value="Metalloproteases ('zincins'), catalytic domain"/>
    <property type="match status" value="1"/>
</dbReference>
<keyword evidence="4 6" id="KW-0862">Zinc</keyword>
<dbReference type="SMART" id="SM00235">
    <property type="entry name" value="ZnMc"/>
    <property type="match status" value="1"/>
</dbReference>
<name>A0ABM1PZL0_DROAR</name>
<feature type="compositionally biased region" description="Low complexity" evidence="8">
    <location>
        <begin position="298"/>
        <end position="317"/>
    </location>
</feature>
<dbReference type="GeneID" id="108620246"/>
<keyword evidence="10" id="KW-1185">Reference proteome</keyword>
<feature type="binding site" evidence="6">
    <location>
        <position position="190"/>
    </location>
    <ligand>
        <name>Zn(2+)</name>
        <dbReference type="ChEBI" id="CHEBI:29105"/>
        <note>catalytic</note>
    </ligand>
</feature>
<dbReference type="Proteomes" id="UP000694904">
    <property type="component" value="Chromosome 2"/>
</dbReference>
<feature type="domain" description="Peptidase M12A" evidence="9">
    <location>
        <begin position="90"/>
        <end position="288"/>
    </location>
</feature>
<evidence type="ECO:0000256" key="3">
    <source>
        <dbReference type="ARBA" id="ARBA00022801"/>
    </source>
</evidence>
<comment type="cofactor">
    <cofactor evidence="6 7">
        <name>Zn(2+)</name>
        <dbReference type="ChEBI" id="CHEBI:29105"/>
    </cofactor>
    <text evidence="6 7">Binds 1 zinc ion per subunit.</text>
</comment>
<comment type="caution">
    <text evidence="6">Lacks conserved residue(s) required for the propagation of feature annotation.</text>
</comment>
<dbReference type="PANTHER" id="PTHR10127">
    <property type="entry name" value="DISCOIDIN, CUB, EGF, LAMININ , AND ZINC METALLOPROTEASE DOMAIN CONTAINING"/>
    <property type="match status" value="1"/>
</dbReference>
<evidence type="ECO:0000256" key="2">
    <source>
        <dbReference type="ARBA" id="ARBA00022723"/>
    </source>
</evidence>
<evidence type="ECO:0000256" key="1">
    <source>
        <dbReference type="ARBA" id="ARBA00022670"/>
    </source>
</evidence>
<keyword evidence="3 6" id="KW-0378">Hydrolase</keyword>
<evidence type="ECO:0000256" key="8">
    <source>
        <dbReference type="SAM" id="MobiDB-lite"/>
    </source>
</evidence>
<dbReference type="InterPro" id="IPR006026">
    <property type="entry name" value="Peptidase_Metallo"/>
</dbReference>
<dbReference type="CDD" id="cd04280">
    <property type="entry name" value="ZnMc_astacin_like"/>
    <property type="match status" value="1"/>
</dbReference>
<feature type="signal peptide" evidence="7">
    <location>
        <begin position="1"/>
        <end position="17"/>
    </location>
</feature>
<accession>A0ABM1PZL0</accession>
<keyword evidence="7" id="KW-0732">Signal</keyword>
<keyword evidence="2 6" id="KW-0479">Metal-binding</keyword>
<dbReference type="InterPro" id="IPR024079">
    <property type="entry name" value="MetalloPept_cat_dom_sf"/>
</dbReference>
<dbReference type="InterPro" id="IPR034035">
    <property type="entry name" value="Astacin-like_dom"/>
</dbReference>
<dbReference type="RefSeq" id="XP_017872646.1">
    <property type="nucleotide sequence ID" value="XM_018017157.1"/>
</dbReference>
<keyword evidence="5 6" id="KW-0482">Metalloprotease</keyword>
<evidence type="ECO:0000256" key="4">
    <source>
        <dbReference type="ARBA" id="ARBA00022833"/>
    </source>
</evidence>
<dbReference type="InterPro" id="IPR001506">
    <property type="entry name" value="Peptidase_M12A"/>
</dbReference>
<evidence type="ECO:0000256" key="6">
    <source>
        <dbReference type="PROSITE-ProRule" id="PRU01211"/>
    </source>
</evidence>
<dbReference type="PRINTS" id="PR00480">
    <property type="entry name" value="ASTACIN"/>
</dbReference>
<feature type="chain" id="PRO_5044963819" description="Metalloendopeptidase" evidence="7">
    <location>
        <begin position="18"/>
        <end position="324"/>
    </location>
</feature>
<evidence type="ECO:0000313" key="11">
    <source>
        <dbReference type="RefSeq" id="XP_017872646.1"/>
    </source>
</evidence>
<proteinExistence type="predicted"/>
<gene>
    <name evidence="11" type="primary">LOC108620246</name>
</gene>
<protein>
    <recommendedName>
        <fullName evidence="7">Metalloendopeptidase</fullName>
        <ecNumber evidence="7">3.4.24.-</ecNumber>
    </recommendedName>
</protein>
<evidence type="ECO:0000256" key="7">
    <source>
        <dbReference type="RuleBase" id="RU361183"/>
    </source>
</evidence>
<feature type="binding site" evidence="6">
    <location>
        <position position="186"/>
    </location>
    <ligand>
        <name>Zn(2+)</name>
        <dbReference type="ChEBI" id="CHEBI:29105"/>
        <note>catalytic</note>
    </ligand>
</feature>
<evidence type="ECO:0000256" key="5">
    <source>
        <dbReference type="ARBA" id="ARBA00023049"/>
    </source>
</evidence>
<sequence length="324" mass="36348">MQRLIFTFACMSTLSWALPLESQEGWSFADSTESETDEIDLSAYGSQIYGVPDPLTGDRVANLSVDSNVNPEELGSYLEGDILEPLPPINTLNGSPNRSRRWPKGVVPFVIERGFSKKELSFIKAAMNEYRRHTCIRFVPRKGQKDYISIGSSHTGCWSSLGRRGGKQVLNLQSPACLRRIGTAVHEMMHAIGFFHEHVREERDSYVTIYFKNIISEKTHNFNKVQKSVNFGVSYDYDSVMHYSTTAFSRNNKKTIAAKNAKDNHRLGQRGGFSPKDLKKINSMYKCKWSTASPDNEVSLSTPEPESSTATTVSSSLDPDNLLI</sequence>
<reference evidence="10" key="2">
    <citation type="journal article" date="2016" name="G3 (Bethesda)">
        <title>Genome Evolution in Three Species of Cactophilic Drosophila.</title>
        <authorList>
            <person name="Sanchez-Flores A."/>
            <person name="Penazola F."/>
            <person name="Carpinteyro-Ponce J."/>
            <person name="Nazario-Yepiz N."/>
            <person name="Abreu-Goodger C."/>
            <person name="Machado C.A."/>
            <person name="Markow T.A."/>
        </authorList>
    </citation>
    <scope>NUCLEOTIDE SEQUENCE [LARGE SCALE GENOMIC DNA]</scope>
</reference>
<evidence type="ECO:0000259" key="9">
    <source>
        <dbReference type="PROSITE" id="PS51864"/>
    </source>
</evidence>
<feature type="region of interest" description="Disordered" evidence="8">
    <location>
        <begin position="293"/>
        <end position="324"/>
    </location>
</feature>